<keyword evidence="1" id="KW-0812">Transmembrane</keyword>
<dbReference type="STRING" id="1617427.UZ20_WS6002000495"/>
<gene>
    <name evidence="2" type="ORF">UZ20_WS6002000495</name>
</gene>
<protein>
    <submittedName>
        <fullName evidence="2">Uncharacterized protein</fullName>
    </submittedName>
</protein>
<feature type="transmembrane region" description="Helical" evidence="1">
    <location>
        <begin position="15"/>
        <end position="36"/>
    </location>
</feature>
<dbReference type="Proteomes" id="UP000070449">
    <property type="component" value="Unassembled WGS sequence"/>
</dbReference>
<dbReference type="AlphaFoldDB" id="A0A136KJ26"/>
<organism evidence="2 3">
    <name type="scientific">candidate division WS6 bacterium OLB21</name>
    <dbReference type="NCBI Taxonomy" id="1617427"/>
    <lineage>
        <taxon>Bacteria</taxon>
        <taxon>Candidatus Dojkabacteria</taxon>
    </lineage>
</organism>
<dbReference type="EMBL" id="JYPD01000017">
    <property type="protein sequence ID" value="KXK09446.1"/>
    <property type="molecule type" value="Genomic_DNA"/>
</dbReference>
<keyword evidence="1" id="KW-0472">Membrane</keyword>
<evidence type="ECO:0000313" key="2">
    <source>
        <dbReference type="EMBL" id="KXK09446.1"/>
    </source>
</evidence>
<accession>A0A136KJ26</accession>
<name>A0A136KJ26_9BACT</name>
<comment type="caution">
    <text evidence="2">The sequence shown here is derived from an EMBL/GenBank/DDBJ whole genome shotgun (WGS) entry which is preliminary data.</text>
</comment>
<sequence length="406" mass="45973">MASSLSKSTDLARKFIIFFIVFVIVVFVFDAFLQLLTPSTTPPSGIDVSSTGYLPADNLFGQLPKQAITAIPISPDTRAEYALTSILPSFPQVANVYKLLRPAETFGSVPRAINAANRLGFEGESFRNTSENVLFWGTNNNTRTLTYNKVIEDWIYNVDTLKDPIGNLPNKNLELDKNFYQLRAGSLMNQLGLGDNYFNQANSRVDFVNRNVEGQLSPVLRAIDARYVRIALYKTIESASLRENYKPEENDDNPSQTILSDIRKQSYIEAPAVFLIQGKGDKPTEDIIQFKHRQFDIGERAVYVTITAEQAWNRIQANQGYLYWLRPQDKNPFTSSESVRVTRFDALPEKTKIIYIEPDSWEANIPSTQFLQPYYMFEGIAKLEDGREAEFAFVIEALAAGNYLTE</sequence>
<evidence type="ECO:0000313" key="3">
    <source>
        <dbReference type="Proteomes" id="UP000070449"/>
    </source>
</evidence>
<evidence type="ECO:0000256" key="1">
    <source>
        <dbReference type="SAM" id="Phobius"/>
    </source>
</evidence>
<reference evidence="2 3" key="1">
    <citation type="submission" date="2015-02" db="EMBL/GenBank/DDBJ databases">
        <title>Improved understanding of the partial-nitritation anammox process through 23 genomes representing the majority of the microbial community.</title>
        <authorList>
            <person name="Speth D.R."/>
            <person name="In T Zandt M."/>
            <person name="Guerrero Cruz S."/>
            <person name="Jetten M.S."/>
            <person name="Dutilh B.E."/>
        </authorList>
    </citation>
    <scope>NUCLEOTIDE SEQUENCE [LARGE SCALE GENOMIC DNA]</scope>
    <source>
        <strain evidence="2">OLB21</strain>
    </source>
</reference>
<proteinExistence type="predicted"/>
<keyword evidence="1" id="KW-1133">Transmembrane helix</keyword>